<dbReference type="AlphaFoldDB" id="A0A7W9CFK7"/>
<dbReference type="EMBL" id="JACHOR010000001">
    <property type="protein sequence ID" value="MBB5744740.1"/>
    <property type="molecule type" value="Genomic_DNA"/>
</dbReference>
<organism evidence="2 3">
    <name type="scientific">Brevundimonas variabilis</name>
    <dbReference type="NCBI Taxonomy" id="74312"/>
    <lineage>
        <taxon>Bacteria</taxon>
        <taxon>Pseudomonadati</taxon>
        <taxon>Pseudomonadota</taxon>
        <taxon>Alphaproteobacteria</taxon>
        <taxon>Caulobacterales</taxon>
        <taxon>Caulobacteraceae</taxon>
        <taxon>Brevundimonas</taxon>
    </lineage>
</organism>
<dbReference type="InterPro" id="IPR007024">
    <property type="entry name" value="BLUF_domain"/>
</dbReference>
<dbReference type="SMART" id="SM01034">
    <property type="entry name" value="BLUF"/>
    <property type="match status" value="1"/>
</dbReference>
<name>A0A7W9CFK7_9CAUL</name>
<evidence type="ECO:0000313" key="2">
    <source>
        <dbReference type="EMBL" id="MBB5744740.1"/>
    </source>
</evidence>
<accession>A0A7W9CFK7</accession>
<comment type="caution">
    <text evidence="2">The sequence shown here is derived from an EMBL/GenBank/DDBJ whole genome shotgun (WGS) entry which is preliminary data.</text>
</comment>
<dbReference type="SUPFAM" id="SSF54975">
    <property type="entry name" value="Acylphosphatase/BLUF domain-like"/>
    <property type="match status" value="1"/>
</dbReference>
<evidence type="ECO:0000313" key="3">
    <source>
        <dbReference type="Proteomes" id="UP000545037"/>
    </source>
</evidence>
<dbReference type="InterPro" id="IPR036046">
    <property type="entry name" value="Acylphosphatase-like_dom_sf"/>
</dbReference>
<dbReference type="Proteomes" id="UP000545037">
    <property type="component" value="Unassembled WGS sequence"/>
</dbReference>
<feature type="domain" description="BLUF" evidence="1">
    <location>
        <begin position="2"/>
        <end position="96"/>
    </location>
</feature>
<reference evidence="2 3" key="1">
    <citation type="submission" date="2020-08" db="EMBL/GenBank/DDBJ databases">
        <title>Genomic Encyclopedia of Type Strains, Phase IV (KMG-IV): sequencing the most valuable type-strain genomes for metagenomic binning, comparative biology and taxonomic classification.</title>
        <authorList>
            <person name="Goeker M."/>
        </authorList>
    </citation>
    <scope>NUCLEOTIDE SEQUENCE [LARGE SCALE GENOMIC DNA]</scope>
    <source>
        <strain evidence="2 3">DSM 4737</strain>
    </source>
</reference>
<protein>
    <recommendedName>
        <fullName evidence="1">BLUF domain-containing protein</fullName>
    </recommendedName>
</protein>
<dbReference type="GO" id="GO:0071949">
    <property type="term" value="F:FAD binding"/>
    <property type="evidence" value="ECO:0007669"/>
    <property type="project" value="InterPro"/>
</dbReference>
<sequence>MLVRVAYVSNLIGTAGRSPLSMAQIVGVSDVNNRRDHLCTSMLFHDGQVVQVIEGQRVDVDRLLRRLDSDARLGPLRMVCDMPIRERALTEAVTVCHEPQRTLDHVGLTDLDHVTHGSLEAMLEYRIAA</sequence>
<dbReference type="GO" id="GO:0009882">
    <property type="term" value="F:blue light photoreceptor activity"/>
    <property type="evidence" value="ECO:0007669"/>
    <property type="project" value="InterPro"/>
</dbReference>
<gene>
    <name evidence="2" type="ORF">GGR13_000312</name>
</gene>
<dbReference type="Pfam" id="PF04940">
    <property type="entry name" value="BLUF"/>
    <property type="match status" value="1"/>
</dbReference>
<proteinExistence type="predicted"/>
<dbReference type="PROSITE" id="PS50925">
    <property type="entry name" value="BLUF"/>
    <property type="match status" value="1"/>
</dbReference>
<evidence type="ECO:0000259" key="1">
    <source>
        <dbReference type="PROSITE" id="PS50925"/>
    </source>
</evidence>
<dbReference type="Gene3D" id="3.30.70.100">
    <property type="match status" value="1"/>
</dbReference>
<keyword evidence="3" id="KW-1185">Reference proteome</keyword>